<dbReference type="EMBL" id="JAUJFL010000003">
    <property type="protein sequence ID" value="KAK2606722.1"/>
    <property type="molecule type" value="Genomic_DNA"/>
</dbReference>
<dbReference type="Proteomes" id="UP001265746">
    <property type="component" value="Unassembled WGS sequence"/>
</dbReference>
<evidence type="ECO:0000313" key="3">
    <source>
        <dbReference type="Proteomes" id="UP001265746"/>
    </source>
</evidence>
<protein>
    <recommendedName>
        <fullName evidence="4">ADP-ribosylglycohydrolase</fullName>
    </recommendedName>
</protein>
<keyword evidence="1" id="KW-0460">Magnesium</keyword>
<dbReference type="Gene3D" id="2.60.120.560">
    <property type="entry name" value="Exo-inulinase, domain 1"/>
    <property type="match status" value="1"/>
</dbReference>
<proteinExistence type="predicted"/>
<keyword evidence="1" id="KW-0479">Metal-binding</keyword>
<organism evidence="2 3">
    <name type="scientific">Phomopsis amygdali</name>
    <name type="common">Fusicoccum amygdali</name>
    <dbReference type="NCBI Taxonomy" id="1214568"/>
    <lineage>
        <taxon>Eukaryota</taxon>
        <taxon>Fungi</taxon>
        <taxon>Dikarya</taxon>
        <taxon>Ascomycota</taxon>
        <taxon>Pezizomycotina</taxon>
        <taxon>Sordariomycetes</taxon>
        <taxon>Sordariomycetidae</taxon>
        <taxon>Diaporthales</taxon>
        <taxon>Diaporthaceae</taxon>
        <taxon>Diaporthe</taxon>
    </lineage>
</organism>
<dbReference type="Pfam" id="PF03747">
    <property type="entry name" value="ADP_ribosyl_GH"/>
    <property type="match status" value="1"/>
</dbReference>
<evidence type="ECO:0000313" key="2">
    <source>
        <dbReference type="EMBL" id="KAK2606722.1"/>
    </source>
</evidence>
<dbReference type="Gene3D" id="1.10.4080.10">
    <property type="entry name" value="ADP-ribosylation/Crystallin J1"/>
    <property type="match status" value="1"/>
</dbReference>
<feature type="binding site" evidence="1">
    <location>
        <position position="297"/>
    </location>
    <ligand>
        <name>Mg(2+)</name>
        <dbReference type="ChEBI" id="CHEBI:18420"/>
        <label>1</label>
    </ligand>
</feature>
<comment type="caution">
    <text evidence="2">The sequence shown here is derived from an EMBL/GenBank/DDBJ whole genome shotgun (WGS) entry which is preliminary data.</text>
</comment>
<feature type="binding site" evidence="1">
    <location>
        <position position="68"/>
    </location>
    <ligand>
        <name>Mg(2+)</name>
        <dbReference type="ChEBI" id="CHEBI:18420"/>
        <label>1</label>
    </ligand>
</feature>
<gene>
    <name evidence="2" type="ORF">N8I77_005453</name>
</gene>
<accession>A0AAD9SEY6</accession>
<dbReference type="InterPro" id="IPR036705">
    <property type="entry name" value="Ribosyl_crysJ1_sf"/>
</dbReference>
<sequence length="814" mass="88978">MLTYTIMPADYLDRVYAGVLGKLIGVYLGRPFEGWSHSAIVAELGNIRHYVHTRFPGFAQRPPVVTDDDISGTFTFIQALTEHGITKDITSEQIGKTWLNNVIEKETVFWWGGRGVSTEHTAFLNLKNGIKAPDSGSIKTNGKTVAEQVGAQIFIDGWAMLCPGQPELAAKLAKAAGSVSHDGESVLAAMMWAAMESEAFVSKDVDHLIDTGLGTIRKERTGSLIEVLIQDVRGWVARDKAWPATRRRIDDKYGYDQFEGIVHVIPNHAIMIMALLYAGNNFHEAMHIVNTCGWDTDCNSGNLACLVAIMHGLQCFEGGPDWRGPLADRALISSANGGYSVNNAAQLAYHIANLGHRLAGHKPLTLPKNGAQYHFTLPGSVQGFTAYPAKAATVAQSRDCLGRAGLAMMLTGLTPTSDPVAIMTDTFHPLYLPTSGERYPLTSTPLLYPGQTVRAVLRADANECRFPVSCQISITAYDHDDTVLTLRGPATDLHPVRMGEDSEPPVILEYTIPTSGLLDGTRPIFAVGVALTPILHIDNAPSAAAAGTVRLDRLSWDGRPQLTLKLPRHTEEPLTYFQRMFVRSVDNFHVRTGPTFRLAKDRGEGLLSVGTREWVRYNIRVCGFRVLAGGPCGVIVRVQGLRRWYGLVFVPSESGSSRRVALVKVRDDKRKVLDSVPMDWAVDVPYDVGVLCDGRSLTGIVARAGTADTVAQVAGADSDDVFESGGVGFVVTQGAVAADELVIEGIVAMDEQQDDGHQKGPVKVDLRVDEIVAREESRRGKRARDDDERFWKLWIKVKITNSMFRVLVHQYGSV</sequence>
<comment type="cofactor">
    <cofactor evidence="1">
        <name>Mg(2+)</name>
        <dbReference type="ChEBI" id="CHEBI:18420"/>
    </cofactor>
    <text evidence="1">Binds 2 magnesium ions per subunit.</text>
</comment>
<name>A0AAD9SEY6_PHOAM</name>
<evidence type="ECO:0000256" key="1">
    <source>
        <dbReference type="PIRSR" id="PIRSR605502-1"/>
    </source>
</evidence>
<dbReference type="InterPro" id="IPR005502">
    <property type="entry name" value="Ribosyl_crysJ1"/>
</dbReference>
<reference evidence="2" key="1">
    <citation type="submission" date="2023-06" db="EMBL/GenBank/DDBJ databases">
        <authorList>
            <person name="Noh H."/>
        </authorList>
    </citation>
    <scope>NUCLEOTIDE SEQUENCE</scope>
    <source>
        <strain evidence="2">DUCC20226</strain>
    </source>
</reference>
<dbReference type="SUPFAM" id="SSF101478">
    <property type="entry name" value="ADP-ribosylglycohydrolase"/>
    <property type="match status" value="1"/>
</dbReference>
<evidence type="ECO:0008006" key="4">
    <source>
        <dbReference type="Google" id="ProtNLM"/>
    </source>
</evidence>
<dbReference type="AlphaFoldDB" id="A0AAD9SEY6"/>
<keyword evidence="3" id="KW-1185">Reference proteome</keyword>
<feature type="binding site" evidence="1">
    <location>
        <position position="295"/>
    </location>
    <ligand>
        <name>Mg(2+)</name>
        <dbReference type="ChEBI" id="CHEBI:18420"/>
        <label>1</label>
    </ligand>
</feature>
<dbReference type="GO" id="GO:0046872">
    <property type="term" value="F:metal ion binding"/>
    <property type="evidence" value="ECO:0007669"/>
    <property type="project" value="UniProtKB-KW"/>
</dbReference>
<feature type="binding site" evidence="1">
    <location>
        <position position="69"/>
    </location>
    <ligand>
        <name>Mg(2+)</name>
        <dbReference type="ChEBI" id="CHEBI:18420"/>
        <label>1</label>
    </ligand>
</feature>